<dbReference type="STRING" id="1176587.A8C56_23125"/>
<evidence type="ECO:0000256" key="6">
    <source>
        <dbReference type="SAM" id="MobiDB-lite"/>
    </source>
</evidence>
<protein>
    <recommendedName>
        <fullName evidence="10">Cytochrome C oxidase subunit IV</fullName>
    </recommendedName>
</protein>
<dbReference type="GO" id="GO:0005886">
    <property type="term" value="C:plasma membrane"/>
    <property type="evidence" value="ECO:0007669"/>
    <property type="project" value="UniProtKB-SubCell"/>
</dbReference>
<comment type="subcellular location">
    <subcellularLocation>
        <location evidence="1">Cell membrane</location>
        <topology evidence="1">Multi-pass membrane protein</topology>
    </subcellularLocation>
</comment>
<accession>A0A1A9I7C6</accession>
<dbReference type="Proteomes" id="UP000077667">
    <property type="component" value="Chromosome"/>
</dbReference>
<evidence type="ECO:0000313" key="8">
    <source>
        <dbReference type="EMBL" id="ANH83483.1"/>
    </source>
</evidence>
<organism evidence="8 9">
    <name type="scientific">Niabella ginsenosidivorans</name>
    <dbReference type="NCBI Taxonomy" id="1176587"/>
    <lineage>
        <taxon>Bacteria</taxon>
        <taxon>Pseudomonadati</taxon>
        <taxon>Bacteroidota</taxon>
        <taxon>Chitinophagia</taxon>
        <taxon>Chitinophagales</taxon>
        <taxon>Chitinophagaceae</taxon>
        <taxon>Niabella</taxon>
    </lineage>
</organism>
<sequence>MSHDTHAPASSEVTFEHHMDDTTFKQRVKRTTLILSVFTIIELALGFTIYSLHKGEPSHGLLLLIKGVICILTLGKAFYIVSVFMHLGDEIRNFTMTILLPLLLFIWFIIAFLADGNSYKNLRNKYDPYFKESTTPSGHPVIPTETHRYNSNQKGQRQ</sequence>
<dbReference type="AlphaFoldDB" id="A0A1A9I7C6"/>
<evidence type="ECO:0000256" key="4">
    <source>
        <dbReference type="ARBA" id="ARBA00022989"/>
    </source>
</evidence>
<feature type="compositionally biased region" description="Polar residues" evidence="6">
    <location>
        <begin position="149"/>
        <end position="158"/>
    </location>
</feature>
<name>A0A1A9I7C6_9BACT</name>
<dbReference type="EMBL" id="CP015772">
    <property type="protein sequence ID" value="ANH83483.1"/>
    <property type="molecule type" value="Genomic_DNA"/>
</dbReference>
<evidence type="ECO:0000256" key="2">
    <source>
        <dbReference type="ARBA" id="ARBA00022475"/>
    </source>
</evidence>
<keyword evidence="4 7" id="KW-1133">Transmembrane helix</keyword>
<feature type="transmembrane region" description="Helical" evidence="7">
    <location>
        <begin position="93"/>
        <end position="114"/>
    </location>
</feature>
<dbReference type="OrthoDB" id="981917at2"/>
<evidence type="ECO:0000256" key="1">
    <source>
        <dbReference type="ARBA" id="ARBA00004651"/>
    </source>
</evidence>
<dbReference type="Pfam" id="PF03626">
    <property type="entry name" value="COX4_pro"/>
    <property type="match status" value="1"/>
</dbReference>
<feature type="transmembrane region" description="Helical" evidence="7">
    <location>
        <begin position="33"/>
        <end position="53"/>
    </location>
</feature>
<dbReference type="RefSeq" id="WP_067761078.1">
    <property type="nucleotide sequence ID" value="NZ_CP015772.1"/>
</dbReference>
<evidence type="ECO:0000256" key="3">
    <source>
        <dbReference type="ARBA" id="ARBA00022692"/>
    </source>
</evidence>
<keyword evidence="2" id="KW-1003">Cell membrane</keyword>
<proteinExistence type="predicted"/>
<keyword evidence="5 7" id="KW-0472">Membrane</keyword>
<evidence type="ECO:0000313" key="9">
    <source>
        <dbReference type="Proteomes" id="UP000077667"/>
    </source>
</evidence>
<reference evidence="8 9" key="1">
    <citation type="submission" date="2016-05" db="EMBL/GenBank/DDBJ databases">
        <title>Niabella ginsenosidivorans BS26 whole genome sequencing.</title>
        <authorList>
            <person name="Im W.T."/>
            <person name="Siddiqi M.Z."/>
        </authorList>
    </citation>
    <scope>NUCLEOTIDE SEQUENCE [LARGE SCALE GENOMIC DNA]</scope>
    <source>
        <strain evidence="8 9">BS26</strain>
    </source>
</reference>
<keyword evidence="3 7" id="KW-0812">Transmembrane</keyword>
<feature type="transmembrane region" description="Helical" evidence="7">
    <location>
        <begin position="59"/>
        <end position="81"/>
    </location>
</feature>
<evidence type="ECO:0008006" key="10">
    <source>
        <dbReference type="Google" id="ProtNLM"/>
    </source>
</evidence>
<gene>
    <name evidence="8" type="ORF">A8C56_23125</name>
</gene>
<feature type="region of interest" description="Disordered" evidence="6">
    <location>
        <begin position="132"/>
        <end position="158"/>
    </location>
</feature>
<dbReference type="KEGG" id="nia:A8C56_23125"/>
<dbReference type="InterPro" id="IPR005171">
    <property type="entry name" value="Cyt_c_oxidase_su4_prok"/>
</dbReference>
<keyword evidence="9" id="KW-1185">Reference proteome</keyword>
<evidence type="ECO:0000256" key="5">
    <source>
        <dbReference type="ARBA" id="ARBA00023136"/>
    </source>
</evidence>
<evidence type="ECO:0000256" key="7">
    <source>
        <dbReference type="SAM" id="Phobius"/>
    </source>
</evidence>